<name>A0A9X1X8V5_9SPHI</name>
<keyword evidence="2" id="KW-1185">Reference proteome</keyword>
<proteinExistence type="predicted"/>
<sequence>MFLITVLCLLFTTACRQHDIALEKVSHTSEYLYCDKVFAEKRKHIVELNEILVQTGTIDTLEDTLARAAVIHVKGKELMLNLVKASHNGDDFEEHYVGGGYQLDLKYRHKDEYNSVNYYG</sequence>
<reference evidence="1" key="1">
    <citation type="submission" date="2022-04" db="EMBL/GenBank/DDBJ databases">
        <title>Mucilaginibacter sp. RS28 isolated from freshwater.</title>
        <authorList>
            <person name="Ko S.-R."/>
        </authorList>
    </citation>
    <scope>NUCLEOTIDE SEQUENCE</scope>
    <source>
        <strain evidence="1">RS28</strain>
    </source>
</reference>
<comment type="caution">
    <text evidence="1">The sequence shown here is derived from an EMBL/GenBank/DDBJ whole genome shotgun (WGS) entry which is preliminary data.</text>
</comment>
<organism evidence="1 2">
    <name type="scientific">Mucilaginibacter straminoryzae</name>
    <dbReference type="NCBI Taxonomy" id="2932774"/>
    <lineage>
        <taxon>Bacteria</taxon>
        <taxon>Pseudomonadati</taxon>
        <taxon>Bacteroidota</taxon>
        <taxon>Sphingobacteriia</taxon>
        <taxon>Sphingobacteriales</taxon>
        <taxon>Sphingobacteriaceae</taxon>
        <taxon>Mucilaginibacter</taxon>
    </lineage>
</organism>
<dbReference type="Proteomes" id="UP001139450">
    <property type="component" value="Unassembled WGS sequence"/>
</dbReference>
<dbReference type="AlphaFoldDB" id="A0A9X1X8V5"/>
<evidence type="ECO:0000313" key="2">
    <source>
        <dbReference type="Proteomes" id="UP001139450"/>
    </source>
</evidence>
<accession>A0A9X1X8V5</accession>
<evidence type="ECO:0000313" key="1">
    <source>
        <dbReference type="EMBL" id="MCJ8211873.1"/>
    </source>
</evidence>
<protein>
    <submittedName>
        <fullName evidence="1">Uncharacterized protein</fullName>
    </submittedName>
</protein>
<dbReference type="EMBL" id="JALJEJ010000014">
    <property type="protein sequence ID" value="MCJ8211873.1"/>
    <property type="molecule type" value="Genomic_DNA"/>
</dbReference>
<gene>
    <name evidence="1" type="ORF">MUY27_19300</name>
</gene>